<keyword evidence="4 8" id="KW-0472">Membrane</keyword>
<evidence type="ECO:0000256" key="3">
    <source>
        <dbReference type="ARBA" id="ARBA00022989"/>
    </source>
</evidence>
<dbReference type="InParanoid" id="A0A0G4EPY9"/>
<evidence type="ECO:0000313" key="10">
    <source>
        <dbReference type="EMBL" id="CEL99663.1"/>
    </source>
</evidence>
<sequence length="1291" mass="142056">MRSKRAIAIAIADDDETVHERGVWGCLHSFGRAYCRSVAARPWDWLAICLLTCVVLTGVALLAETILKGTDADWSSGGLWRDLRASILRPDEQDIDWLIPDGPQAQKWDIKKLALEGTDPLPGYEDEERYRVNPVQTVGLIYYADRPEDLFTPSSLQAMCQVERLVVQNPFYTSVCLLSGDGDKCARSEGSIVNLFYGYAHDFSCQLLTASRVGDVKNTLMSEVTYRLRPDARFFLAQGEGPGEGEMTSTRSLIPLGTPLKGYRNEFDRQYTQDKEYLPFWRSLERDILSHLHISPVLDRSPYRHTDDRGWLLQVPGNNTTTSTSIRVALWARPLWFDERADIFYTDQFWAAAAIVLVFVFFALYTKSPMYSFAGCLQIFFSFSLAYLLFRFVAGLNYFGSMQKGALFVLCGMGADNVLVMWDAWAIKQLQYDDQHATRSTQLHHAFCHTAAATLITNLTTAAAFFALCNSPLMPIQAFGLYAGICTVTNYLLTLSLLPPVLVIIKRRREKRSGVGDGVGSRPRSLSSIGPASSVSVCVADNAGTDEGLASHHEADLMSDEGVQKRHEHEHQLDGSSPHPHSPTPSTRISFPFGLSRPPTPYAHAASATPSFFPPEHQSRSPSTSTASLPSSPSPFAYGMSDDDHEQAKGSQREPEEKMTWPRRVLEAVYVRPLLWRWGGVTFVPWVLVGVLLFVAGWHCWWALRLRPTDDTWSQQSFSKDHMFYDVADRFARQFQGPPSLGSYVDLTLFFGIDGIDRPPPFTRWKPTEYRGEVRYDDAFSLDDPATRQFLADLCQEVENKTCDLPICEASENGVQRLAQPGSVICFIRDFNTWQESARSNATDAEGMSLTDRLRRFQSDVTVASGPLAGTPKHALTIGIVEGELKWVAIRFTSTIRIFNRFAPKIALVEWLDDWLGDIRARAPPPLRSAFYEGDREFAETEVLEGMVSGLFGGFQVIFPAVFIVLLVATGNAILSVYAIMSIGAIVVTVMGFIRAVLGWQLGFYECIVGVMTIGFSVDYVIHLGHVYQTATKYGYVSRVDKAVCAVRHMAFTVLAGALTTAAAGLAMQVCQSNGFARFGQLLALAVAFSIVYSLGLFIPLCMVLGPEGHQGSLRHLFRIVSKCCCGSSSKNNKATQPAREEAPPLTDIGHGHNHSNGHDESTSSEQCSSGDDRLQQTSKSGYTSSTTLTTVDREASSLSCATNHLSSSRVSHPPRQTESGSDDNSGGSVSPSSAKIGEEGQPWLGGAFAASACGSDRGGGRTPSHAASLATSGMDRQGVMMVPSCARENG</sequence>
<dbReference type="PhylomeDB" id="A0A0G4EPY9"/>
<dbReference type="Proteomes" id="UP000041254">
    <property type="component" value="Unassembled WGS sequence"/>
</dbReference>
<evidence type="ECO:0000256" key="4">
    <source>
        <dbReference type="ARBA" id="ARBA00023136"/>
    </source>
</evidence>
<dbReference type="GO" id="GO:0016020">
    <property type="term" value="C:membrane"/>
    <property type="evidence" value="ECO:0007669"/>
    <property type="project" value="UniProtKB-SubCell"/>
</dbReference>
<feature type="transmembrane region" description="Helical" evidence="8">
    <location>
        <begin position="1003"/>
        <end position="1028"/>
    </location>
</feature>
<dbReference type="OrthoDB" id="414622at2759"/>
<dbReference type="SUPFAM" id="SSF82866">
    <property type="entry name" value="Multidrug efflux transporter AcrB transmembrane domain"/>
    <property type="match status" value="2"/>
</dbReference>
<feature type="transmembrane region" description="Helical" evidence="8">
    <location>
        <begin position="45"/>
        <end position="63"/>
    </location>
</feature>
<dbReference type="InterPro" id="IPR052081">
    <property type="entry name" value="Dispatched_Hh_regulator"/>
</dbReference>
<feature type="transmembrane region" description="Helical" evidence="8">
    <location>
        <begin position="446"/>
        <end position="467"/>
    </location>
</feature>
<evidence type="ECO:0000256" key="6">
    <source>
        <dbReference type="ARBA" id="ARBA00038046"/>
    </source>
</evidence>
<keyword evidence="11" id="KW-1185">Reference proteome</keyword>
<feature type="transmembrane region" description="Helical" evidence="8">
    <location>
        <begin position="683"/>
        <end position="704"/>
    </location>
</feature>
<dbReference type="InterPro" id="IPR000731">
    <property type="entry name" value="SSD"/>
</dbReference>
<feature type="transmembrane region" description="Helical" evidence="8">
    <location>
        <begin position="406"/>
        <end position="425"/>
    </location>
</feature>
<dbReference type="EMBL" id="CDMY01000286">
    <property type="protein sequence ID" value="CEL99663.1"/>
    <property type="molecule type" value="Genomic_DNA"/>
</dbReference>
<feature type="transmembrane region" description="Helical" evidence="8">
    <location>
        <begin position="1082"/>
        <end position="1106"/>
    </location>
</feature>
<dbReference type="VEuPathDB" id="CryptoDB:Vbra_20715"/>
<feature type="compositionally biased region" description="Low complexity" evidence="7">
    <location>
        <begin position="576"/>
        <end position="587"/>
    </location>
</feature>
<feature type="domain" description="SSD" evidence="9">
    <location>
        <begin position="372"/>
        <end position="504"/>
    </location>
</feature>
<keyword evidence="3 8" id="KW-1133">Transmembrane helix</keyword>
<feature type="region of interest" description="Disordered" evidence="7">
    <location>
        <begin position="561"/>
        <end position="658"/>
    </location>
</feature>
<evidence type="ECO:0000313" key="11">
    <source>
        <dbReference type="Proteomes" id="UP000041254"/>
    </source>
</evidence>
<reference evidence="10 11" key="1">
    <citation type="submission" date="2014-11" db="EMBL/GenBank/DDBJ databases">
        <authorList>
            <person name="Zhu J."/>
            <person name="Qi W."/>
            <person name="Song R."/>
        </authorList>
    </citation>
    <scope>NUCLEOTIDE SEQUENCE [LARGE SCALE GENOMIC DNA]</scope>
</reference>
<feature type="compositionally biased region" description="Low complexity" evidence="7">
    <location>
        <begin position="1223"/>
        <end position="1234"/>
    </location>
</feature>
<dbReference type="PROSITE" id="PS50156">
    <property type="entry name" value="SSD"/>
    <property type="match status" value="1"/>
</dbReference>
<dbReference type="GO" id="GO:0022857">
    <property type="term" value="F:transmembrane transporter activity"/>
    <property type="evidence" value="ECO:0007669"/>
    <property type="project" value="TreeGrafter"/>
</dbReference>
<dbReference type="PANTHER" id="PTHR45951">
    <property type="entry name" value="PROTEIN DISPATCHED-RELATED"/>
    <property type="match status" value="1"/>
</dbReference>
<name>A0A0G4EPY9_VITBC</name>
<feature type="transmembrane region" description="Helical" evidence="8">
    <location>
        <begin position="373"/>
        <end position="394"/>
    </location>
</feature>
<feature type="compositionally biased region" description="Polar residues" evidence="7">
    <location>
        <begin position="1164"/>
        <end position="1219"/>
    </location>
</feature>
<feature type="transmembrane region" description="Helical" evidence="8">
    <location>
        <begin position="1049"/>
        <end position="1070"/>
    </location>
</feature>
<feature type="compositionally biased region" description="Basic and acidic residues" evidence="7">
    <location>
        <begin position="561"/>
        <end position="573"/>
    </location>
</feature>
<dbReference type="InterPro" id="IPR053958">
    <property type="entry name" value="HMGCR/SNAP/NPC1-like_SSD"/>
</dbReference>
<evidence type="ECO:0000259" key="9">
    <source>
        <dbReference type="PROSITE" id="PS50156"/>
    </source>
</evidence>
<dbReference type="STRING" id="1169540.A0A0G4EPY9"/>
<feature type="compositionally biased region" description="Low complexity" evidence="7">
    <location>
        <begin position="620"/>
        <end position="635"/>
    </location>
</feature>
<keyword evidence="5" id="KW-0325">Glycoprotein</keyword>
<comment type="subcellular location">
    <subcellularLocation>
        <location evidence="1">Membrane</location>
        <topology evidence="1">Multi-pass membrane protein</topology>
    </subcellularLocation>
</comment>
<feature type="compositionally biased region" description="Basic and acidic residues" evidence="7">
    <location>
        <begin position="646"/>
        <end position="658"/>
    </location>
</feature>
<dbReference type="PANTHER" id="PTHR45951:SF3">
    <property type="entry name" value="PROTEIN DISPATCHED"/>
    <property type="match status" value="1"/>
</dbReference>
<dbReference type="Pfam" id="PF12349">
    <property type="entry name" value="Sterol-sensing"/>
    <property type="match status" value="1"/>
</dbReference>
<feature type="transmembrane region" description="Helical" evidence="8">
    <location>
        <begin position="946"/>
        <end position="968"/>
    </location>
</feature>
<evidence type="ECO:0000256" key="5">
    <source>
        <dbReference type="ARBA" id="ARBA00023180"/>
    </source>
</evidence>
<feature type="transmembrane region" description="Helical" evidence="8">
    <location>
        <begin position="975"/>
        <end position="997"/>
    </location>
</feature>
<gene>
    <name evidence="10" type="ORF">Vbra_20715</name>
</gene>
<proteinExistence type="inferred from homology"/>
<feature type="region of interest" description="Disordered" evidence="7">
    <location>
        <begin position="1129"/>
        <end position="1276"/>
    </location>
</feature>
<evidence type="ECO:0000256" key="8">
    <source>
        <dbReference type="SAM" id="Phobius"/>
    </source>
</evidence>
<evidence type="ECO:0000256" key="2">
    <source>
        <dbReference type="ARBA" id="ARBA00022692"/>
    </source>
</evidence>
<dbReference type="Gene3D" id="1.20.1640.10">
    <property type="entry name" value="Multidrug efflux transporter AcrB transmembrane domain"/>
    <property type="match status" value="2"/>
</dbReference>
<keyword evidence="2 8" id="KW-0812">Transmembrane</keyword>
<protein>
    <recommendedName>
        <fullName evidence="9">SSD domain-containing protein</fullName>
    </recommendedName>
</protein>
<feature type="transmembrane region" description="Helical" evidence="8">
    <location>
        <begin position="349"/>
        <end position="366"/>
    </location>
</feature>
<evidence type="ECO:0000256" key="7">
    <source>
        <dbReference type="SAM" id="MobiDB-lite"/>
    </source>
</evidence>
<organism evidence="10 11">
    <name type="scientific">Vitrella brassicaformis (strain CCMP3155)</name>
    <dbReference type="NCBI Taxonomy" id="1169540"/>
    <lineage>
        <taxon>Eukaryota</taxon>
        <taxon>Sar</taxon>
        <taxon>Alveolata</taxon>
        <taxon>Colpodellida</taxon>
        <taxon>Vitrellaceae</taxon>
        <taxon>Vitrella</taxon>
    </lineage>
</organism>
<dbReference type="GO" id="GO:0007224">
    <property type="term" value="P:smoothened signaling pathway"/>
    <property type="evidence" value="ECO:0007669"/>
    <property type="project" value="TreeGrafter"/>
</dbReference>
<comment type="similarity">
    <text evidence="6">Belongs to the dispatched family.</text>
</comment>
<accession>A0A0G4EPY9</accession>
<evidence type="ECO:0000256" key="1">
    <source>
        <dbReference type="ARBA" id="ARBA00004141"/>
    </source>
</evidence>
<dbReference type="OMA" id="YSLHIAH"/>
<feature type="transmembrane region" description="Helical" evidence="8">
    <location>
        <begin position="479"/>
        <end position="505"/>
    </location>
</feature>